<reference evidence="2" key="1">
    <citation type="submission" date="2022-03" db="EMBL/GenBank/DDBJ databases">
        <authorList>
            <person name="Alioto T."/>
            <person name="Alioto T."/>
            <person name="Gomez Garrido J."/>
        </authorList>
    </citation>
    <scope>NUCLEOTIDE SEQUENCE</scope>
</reference>
<organism evidence="2 3">
    <name type="scientific">Pelobates cultripes</name>
    <name type="common">Western spadefoot toad</name>
    <dbReference type="NCBI Taxonomy" id="61616"/>
    <lineage>
        <taxon>Eukaryota</taxon>
        <taxon>Metazoa</taxon>
        <taxon>Chordata</taxon>
        <taxon>Craniata</taxon>
        <taxon>Vertebrata</taxon>
        <taxon>Euteleostomi</taxon>
        <taxon>Amphibia</taxon>
        <taxon>Batrachia</taxon>
        <taxon>Anura</taxon>
        <taxon>Pelobatoidea</taxon>
        <taxon>Pelobatidae</taxon>
        <taxon>Pelobates</taxon>
    </lineage>
</organism>
<evidence type="ECO:0000313" key="2">
    <source>
        <dbReference type="EMBL" id="CAH2274805.1"/>
    </source>
</evidence>
<feature type="region of interest" description="Disordered" evidence="1">
    <location>
        <begin position="1"/>
        <end position="26"/>
    </location>
</feature>
<evidence type="ECO:0000313" key="3">
    <source>
        <dbReference type="Proteomes" id="UP001295444"/>
    </source>
</evidence>
<feature type="compositionally biased region" description="Low complexity" evidence="1">
    <location>
        <begin position="76"/>
        <end position="90"/>
    </location>
</feature>
<name>A0AAD1VYK2_PELCU</name>
<dbReference type="Proteomes" id="UP001295444">
    <property type="component" value="Chromosome 03"/>
</dbReference>
<feature type="region of interest" description="Disordered" evidence="1">
    <location>
        <begin position="51"/>
        <end position="131"/>
    </location>
</feature>
<sequence>MTTVTPVDEAPPHVTRNCHSQTQQAPATKRLTLDEIFERFGAKLLDRKGQAINLQVPPTGAKDGSKRRPGKPLEGPNLSPSSTHNSSSPPRLEAKRNPTRKYQPHIGRAKGRPHRQNVIHPQNGRPWTSTDSRVMQTGTGYHTTLGLEGRPAFTLLECSPMRTEHTSTQRRL</sequence>
<protein>
    <submittedName>
        <fullName evidence="2">Uncharacterized protein</fullName>
    </submittedName>
</protein>
<gene>
    <name evidence="2" type="ORF">PECUL_23A031978</name>
</gene>
<dbReference type="AlphaFoldDB" id="A0AAD1VYK2"/>
<keyword evidence="3" id="KW-1185">Reference proteome</keyword>
<dbReference type="EMBL" id="OW240914">
    <property type="protein sequence ID" value="CAH2274805.1"/>
    <property type="molecule type" value="Genomic_DNA"/>
</dbReference>
<feature type="compositionally biased region" description="Basic residues" evidence="1">
    <location>
        <begin position="97"/>
        <end position="117"/>
    </location>
</feature>
<proteinExistence type="predicted"/>
<accession>A0AAD1VYK2</accession>
<feature type="compositionally biased region" description="Polar residues" evidence="1">
    <location>
        <begin position="17"/>
        <end position="26"/>
    </location>
</feature>
<evidence type="ECO:0000256" key="1">
    <source>
        <dbReference type="SAM" id="MobiDB-lite"/>
    </source>
</evidence>